<dbReference type="PRINTS" id="PR00368">
    <property type="entry name" value="FADPNR"/>
</dbReference>
<comment type="cofactor">
    <cofactor evidence="8">
        <name>FAD</name>
        <dbReference type="ChEBI" id="CHEBI:57692"/>
    </cofactor>
    <text evidence="8">Binds 1 FAD per subunit.</text>
</comment>
<dbReference type="Proteomes" id="UP000182360">
    <property type="component" value="Unassembled WGS sequence"/>
</dbReference>
<accession>A0A1H9EA66</accession>
<dbReference type="Pfam" id="PF07992">
    <property type="entry name" value="Pyr_redox_2"/>
    <property type="match status" value="1"/>
</dbReference>
<dbReference type="PANTHER" id="PTHR48105">
    <property type="entry name" value="THIOREDOXIN REDUCTASE 1-RELATED-RELATED"/>
    <property type="match status" value="1"/>
</dbReference>
<dbReference type="AlphaFoldDB" id="A0A1H9EA66"/>
<evidence type="ECO:0000313" key="10">
    <source>
        <dbReference type="EMBL" id="SEQ21828.1"/>
    </source>
</evidence>
<dbReference type="SUPFAM" id="SSF51905">
    <property type="entry name" value="FAD/NAD(P)-binding domain"/>
    <property type="match status" value="1"/>
</dbReference>
<evidence type="ECO:0000256" key="6">
    <source>
        <dbReference type="ARBA" id="ARBA00023284"/>
    </source>
</evidence>
<dbReference type="STRING" id="163.SAMN04487775_10553"/>
<evidence type="ECO:0000256" key="8">
    <source>
        <dbReference type="RuleBase" id="RU003881"/>
    </source>
</evidence>
<comment type="subunit">
    <text evidence="7">Homodimer.</text>
</comment>
<reference evidence="10 11" key="1">
    <citation type="submission" date="2016-10" db="EMBL/GenBank/DDBJ databases">
        <authorList>
            <person name="de Groot N.N."/>
        </authorList>
    </citation>
    <scope>NUCLEOTIDE SEQUENCE [LARGE SCALE GENOMIC DNA]</scope>
    <source>
        <strain evidence="10 11">B25</strain>
    </source>
</reference>
<dbReference type="EMBL" id="FOFU01000003">
    <property type="protein sequence ID" value="SEQ21828.1"/>
    <property type="molecule type" value="Genomic_DNA"/>
</dbReference>
<dbReference type="OrthoDB" id="9806179at2"/>
<dbReference type="GO" id="GO:0004791">
    <property type="term" value="F:thioredoxin-disulfide reductase (NADPH) activity"/>
    <property type="evidence" value="ECO:0007669"/>
    <property type="project" value="UniProtKB-UniRule"/>
</dbReference>
<dbReference type="eggNOG" id="COG0492">
    <property type="taxonomic scope" value="Bacteria"/>
</dbReference>
<dbReference type="EC" id="1.8.1.9" evidence="7"/>
<organism evidence="10 11">
    <name type="scientific">Treponema bryantii</name>
    <dbReference type="NCBI Taxonomy" id="163"/>
    <lineage>
        <taxon>Bacteria</taxon>
        <taxon>Pseudomonadati</taxon>
        <taxon>Spirochaetota</taxon>
        <taxon>Spirochaetia</taxon>
        <taxon>Spirochaetales</taxon>
        <taxon>Treponemataceae</taxon>
        <taxon>Treponema</taxon>
    </lineage>
</organism>
<feature type="domain" description="FAD/NAD(P)-binding" evidence="9">
    <location>
        <begin position="9"/>
        <end position="294"/>
    </location>
</feature>
<dbReference type="InterPro" id="IPR050097">
    <property type="entry name" value="Ferredoxin-NADP_redctase_2"/>
</dbReference>
<evidence type="ECO:0000256" key="2">
    <source>
        <dbReference type="ARBA" id="ARBA00022630"/>
    </source>
</evidence>
<comment type="similarity">
    <text evidence="1 7">Belongs to the class-II pyridine nucleotide-disulfide oxidoreductase family.</text>
</comment>
<dbReference type="Gene3D" id="3.50.50.60">
    <property type="entry name" value="FAD/NAD(P)-binding domain"/>
    <property type="match status" value="2"/>
</dbReference>
<evidence type="ECO:0000256" key="3">
    <source>
        <dbReference type="ARBA" id="ARBA00022827"/>
    </source>
</evidence>
<keyword evidence="4 7" id="KW-0560">Oxidoreductase</keyword>
<evidence type="ECO:0000256" key="4">
    <source>
        <dbReference type="ARBA" id="ARBA00023002"/>
    </source>
</evidence>
<proteinExistence type="inferred from homology"/>
<keyword evidence="11" id="KW-1185">Reference proteome</keyword>
<dbReference type="InterPro" id="IPR036188">
    <property type="entry name" value="FAD/NAD-bd_sf"/>
</dbReference>
<protein>
    <recommendedName>
        <fullName evidence="7">Thioredoxin reductase</fullName>
        <ecNumber evidence="7">1.8.1.9</ecNumber>
    </recommendedName>
</protein>
<keyword evidence="6 7" id="KW-0676">Redox-active center</keyword>
<dbReference type="InterPro" id="IPR008255">
    <property type="entry name" value="Pyr_nucl-diS_OxRdtase_2_AS"/>
</dbReference>
<keyword evidence="3 7" id="KW-0274">FAD</keyword>
<evidence type="ECO:0000259" key="9">
    <source>
        <dbReference type="Pfam" id="PF07992"/>
    </source>
</evidence>
<keyword evidence="8" id="KW-0521">NADP</keyword>
<evidence type="ECO:0000256" key="7">
    <source>
        <dbReference type="RuleBase" id="RU003880"/>
    </source>
</evidence>
<dbReference type="InterPro" id="IPR005982">
    <property type="entry name" value="Thioredox_Rdtase"/>
</dbReference>
<dbReference type="GO" id="GO:0005737">
    <property type="term" value="C:cytoplasm"/>
    <property type="evidence" value="ECO:0007669"/>
    <property type="project" value="InterPro"/>
</dbReference>
<evidence type="ECO:0000256" key="5">
    <source>
        <dbReference type="ARBA" id="ARBA00023157"/>
    </source>
</evidence>
<dbReference type="InterPro" id="IPR023753">
    <property type="entry name" value="FAD/NAD-binding_dom"/>
</dbReference>
<evidence type="ECO:0000256" key="1">
    <source>
        <dbReference type="ARBA" id="ARBA00009333"/>
    </source>
</evidence>
<keyword evidence="5" id="KW-1015">Disulfide bond</keyword>
<gene>
    <name evidence="10" type="ORF">SAMN04487977_10358</name>
</gene>
<dbReference type="NCBIfam" id="TIGR01292">
    <property type="entry name" value="TRX_reduct"/>
    <property type="match status" value="1"/>
</dbReference>
<dbReference type="PRINTS" id="PR00469">
    <property type="entry name" value="PNDRDTASEII"/>
</dbReference>
<sequence length="308" mass="32731">MENIDCEKFDYVIIGAGCAGLASAQYAARGGLSVLVLDVAGAGGQVLQISELENYPGVFPAVDGATYMMTMQKQAEAFGAKVVQAQVISIDKTGGNFMIKTKKAAYEATCLCIATGAIHRNLEVPGEKELSGRGVSYCATCDGPFFRNKKIVVVGGGDSACSEAIYLSTLSSDVSIIHRRDKFRAQQAVIDKMLNAGVKPVYDSVVKEIKGEGRVQSVIVENVKTGEQTELTTDAVFIFTGMLPQTELVDMLPKDPAGYIITDENMETSVPGLFAAGDVRSKPFRQVVTAVSDGAIAAHVASERIRNA</sequence>
<dbReference type="GO" id="GO:0019430">
    <property type="term" value="P:removal of superoxide radicals"/>
    <property type="evidence" value="ECO:0007669"/>
    <property type="project" value="UniProtKB-UniRule"/>
</dbReference>
<keyword evidence="2 7" id="KW-0285">Flavoprotein</keyword>
<evidence type="ECO:0000313" key="11">
    <source>
        <dbReference type="Proteomes" id="UP000182360"/>
    </source>
</evidence>
<name>A0A1H9EA66_9SPIR</name>
<dbReference type="PROSITE" id="PS00573">
    <property type="entry name" value="PYRIDINE_REDOX_2"/>
    <property type="match status" value="1"/>
</dbReference>
<comment type="catalytic activity">
    <reaction evidence="7">
        <text>[thioredoxin]-dithiol + NADP(+) = [thioredoxin]-disulfide + NADPH + H(+)</text>
        <dbReference type="Rhea" id="RHEA:20345"/>
        <dbReference type="Rhea" id="RHEA-COMP:10698"/>
        <dbReference type="Rhea" id="RHEA-COMP:10700"/>
        <dbReference type="ChEBI" id="CHEBI:15378"/>
        <dbReference type="ChEBI" id="CHEBI:29950"/>
        <dbReference type="ChEBI" id="CHEBI:50058"/>
        <dbReference type="ChEBI" id="CHEBI:57783"/>
        <dbReference type="ChEBI" id="CHEBI:58349"/>
        <dbReference type="EC" id="1.8.1.9"/>
    </reaction>
</comment>
<dbReference type="RefSeq" id="WP_074642093.1">
    <property type="nucleotide sequence ID" value="NZ_AP025286.1"/>
</dbReference>